<dbReference type="RefSeq" id="WP_258569212.1">
    <property type="nucleotide sequence ID" value="NZ_JAKUDN010000002.1"/>
</dbReference>
<dbReference type="Gene3D" id="2.160.20.120">
    <property type="match status" value="1"/>
</dbReference>
<gene>
    <name evidence="3" type="ORF">MKS91_02225</name>
</gene>
<keyword evidence="1" id="KW-0732">Signal</keyword>
<proteinExistence type="predicted"/>
<evidence type="ECO:0000256" key="1">
    <source>
        <dbReference type="SAM" id="SignalP"/>
    </source>
</evidence>
<organism evidence="3 4">
    <name type="scientific">Candidatus Synchoanobacter obligatus</name>
    <dbReference type="NCBI Taxonomy" id="2919597"/>
    <lineage>
        <taxon>Bacteria</taxon>
        <taxon>Pseudomonadati</taxon>
        <taxon>Pseudomonadota</taxon>
        <taxon>Gammaproteobacteria</taxon>
        <taxon>Candidatus Comchoanobacterales</taxon>
        <taxon>Candidatus Comchoanobacteraceae</taxon>
        <taxon>Candidatus Synchoanobacter</taxon>
    </lineage>
</organism>
<evidence type="ECO:0000259" key="2">
    <source>
        <dbReference type="Pfam" id="PF10988"/>
    </source>
</evidence>
<sequence>MFARLLMACFSLATNAVLAQDSLMDAEEFVPYSNARQLVVRGNVNVIMGGDSYLNVIEFDPDEVSIKTLPGDVIEVSPVSLGRHYNMFSNPTVVVRSNNRFRDLYKIHIRDQGSLVAKDIESLSLAIDVKTTGSVMVEGVMNLNHLQVVSASDVEIYWVDSNNLNVDVFDGNVVLAGRVDFLTMRATDSASVDAAGLIANRSWVAGVGNARLAVFPREELFAYTKNNAVIDVKSRPDVYAPLNQAPSSIVLNYVEMEKRASAIRR</sequence>
<feature type="chain" id="PRO_5047214855" evidence="1">
    <location>
        <begin position="20"/>
        <end position="265"/>
    </location>
</feature>
<comment type="caution">
    <text evidence="3">The sequence shown here is derived from an EMBL/GenBank/DDBJ whole genome shotgun (WGS) entry which is preliminary data.</text>
</comment>
<dbReference type="Proteomes" id="UP001320768">
    <property type="component" value="Unassembled WGS sequence"/>
</dbReference>
<name>A0ABT1L4J9_9GAMM</name>
<protein>
    <submittedName>
        <fullName evidence="3">DUF2807 domain-containing protein</fullName>
    </submittedName>
</protein>
<evidence type="ECO:0000313" key="3">
    <source>
        <dbReference type="EMBL" id="MCP8352102.1"/>
    </source>
</evidence>
<evidence type="ECO:0000313" key="4">
    <source>
        <dbReference type="Proteomes" id="UP001320768"/>
    </source>
</evidence>
<dbReference type="InterPro" id="IPR021255">
    <property type="entry name" value="DUF2807"/>
</dbReference>
<dbReference type="EMBL" id="JAKUDN010000002">
    <property type="protein sequence ID" value="MCP8352102.1"/>
    <property type="molecule type" value="Genomic_DNA"/>
</dbReference>
<feature type="signal peptide" evidence="1">
    <location>
        <begin position="1"/>
        <end position="19"/>
    </location>
</feature>
<accession>A0ABT1L4J9</accession>
<keyword evidence="4" id="KW-1185">Reference proteome</keyword>
<dbReference type="Pfam" id="PF10988">
    <property type="entry name" value="DUF2807"/>
    <property type="match status" value="1"/>
</dbReference>
<reference evidence="3 4" key="1">
    <citation type="journal article" date="2022" name="Nat. Microbiol.">
        <title>The microbiome of a bacterivorous marine choanoflagellate contains a resource-demanding obligate bacterial associate.</title>
        <authorList>
            <person name="Needham D.M."/>
            <person name="Poirier C."/>
            <person name="Bachy C."/>
            <person name="George E.E."/>
            <person name="Wilken S."/>
            <person name="Yung C.C.M."/>
            <person name="Limardo A.J."/>
            <person name="Morando M."/>
            <person name="Sudek L."/>
            <person name="Malmstrom R.R."/>
            <person name="Keeling P.J."/>
            <person name="Santoro A.E."/>
            <person name="Worden A.Z."/>
        </authorList>
    </citation>
    <scope>NUCLEOTIDE SEQUENCE [LARGE SCALE GENOMIC DNA]</scope>
    <source>
        <strain evidence="3 4">Comchoano-2</strain>
    </source>
</reference>
<feature type="domain" description="Putative auto-transporter adhesin head GIN" evidence="2">
    <location>
        <begin position="126"/>
        <end position="236"/>
    </location>
</feature>